<name>A5G6D2_GEOUR</name>
<dbReference type="HOGENOM" id="CLU_042154_0_0_7"/>
<protein>
    <submittedName>
        <fullName evidence="7">Polysaccharide biosynthesis protein</fullName>
    </submittedName>
</protein>
<feature type="transmembrane region" description="Helical" evidence="6">
    <location>
        <begin position="216"/>
        <end position="237"/>
    </location>
</feature>
<dbReference type="PANTHER" id="PTHR30250:SF30">
    <property type="entry name" value="LIPID III FLIPPASE"/>
    <property type="match status" value="1"/>
</dbReference>
<evidence type="ECO:0000256" key="1">
    <source>
        <dbReference type="ARBA" id="ARBA00004651"/>
    </source>
</evidence>
<feature type="transmembrane region" description="Helical" evidence="6">
    <location>
        <begin position="257"/>
        <end position="277"/>
    </location>
</feature>
<dbReference type="CDD" id="cd13125">
    <property type="entry name" value="MATE_like_10"/>
    <property type="match status" value="1"/>
</dbReference>
<comment type="subcellular location">
    <subcellularLocation>
        <location evidence="1">Cell membrane</location>
        <topology evidence="1">Multi-pass membrane protein</topology>
    </subcellularLocation>
</comment>
<evidence type="ECO:0000256" key="4">
    <source>
        <dbReference type="ARBA" id="ARBA00022989"/>
    </source>
</evidence>
<gene>
    <name evidence="7" type="ordered locus">Gura_3189</name>
</gene>
<feature type="transmembrane region" description="Helical" evidence="6">
    <location>
        <begin position="387"/>
        <end position="410"/>
    </location>
</feature>
<dbReference type="Proteomes" id="UP000006695">
    <property type="component" value="Chromosome"/>
</dbReference>
<dbReference type="InterPro" id="IPR050833">
    <property type="entry name" value="Poly_Biosynth_Transport"/>
</dbReference>
<feature type="transmembrane region" description="Helical" evidence="6">
    <location>
        <begin position="173"/>
        <end position="195"/>
    </location>
</feature>
<dbReference type="STRING" id="351605.Gura_3189"/>
<dbReference type="GO" id="GO:0005886">
    <property type="term" value="C:plasma membrane"/>
    <property type="evidence" value="ECO:0007669"/>
    <property type="project" value="UniProtKB-SubCell"/>
</dbReference>
<evidence type="ECO:0000313" key="7">
    <source>
        <dbReference type="EMBL" id="ABQ27350.1"/>
    </source>
</evidence>
<feature type="transmembrane region" description="Helical" evidence="6">
    <location>
        <begin position="12"/>
        <end position="40"/>
    </location>
</feature>
<evidence type="ECO:0000256" key="2">
    <source>
        <dbReference type="ARBA" id="ARBA00022475"/>
    </source>
</evidence>
<feature type="transmembrane region" description="Helical" evidence="6">
    <location>
        <begin position="148"/>
        <end position="167"/>
    </location>
</feature>
<reference evidence="7 8" key="1">
    <citation type="submission" date="2007-05" db="EMBL/GenBank/DDBJ databases">
        <title>Complete sequence of Geobacter uraniireducens Rf4.</title>
        <authorList>
            <consortium name="US DOE Joint Genome Institute"/>
            <person name="Copeland A."/>
            <person name="Lucas S."/>
            <person name="Lapidus A."/>
            <person name="Barry K."/>
            <person name="Detter J.C."/>
            <person name="Glavina del Rio T."/>
            <person name="Hammon N."/>
            <person name="Israni S."/>
            <person name="Dalin E."/>
            <person name="Tice H."/>
            <person name="Pitluck S."/>
            <person name="Chertkov O."/>
            <person name="Brettin T."/>
            <person name="Bruce D."/>
            <person name="Han C."/>
            <person name="Schmutz J."/>
            <person name="Larimer F."/>
            <person name="Land M."/>
            <person name="Hauser L."/>
            <person name="Kyrpides N."/>
            <person name="Mikhailova N."/>
            <person name="Shelobolina E."/>
            <person name="Aklujkar M."/>
            <person name="Lovley D."/>
            <person name="Richardson P."/>
        </authorList>
    </citation>
    <scope>NUCLEOTIDE SEQUENCE [LARGE SCALE GENOMIC DNA]</scope>
    <source>
        <strain evidence="7 8">Rf4</strain>
    </source>
</reference>
<feature type="transmembrane region" description="Helical" evidence="6">
    <location>
        <begin position="362"/>
        <end position="381"/>
    </location>
</feature>
<sequence length="414" mass="46232">MNLFKTSVLNGIAVAIKLVTALGLNKLLAVYVGPAGYAVIGQFQNAIGMITTFASAGINTGVTKYTAEYFDDDERQRSVWRTAVIIVAIGSLFAALGIAIFHRSLALLFLKNEAYGSVFLWFAATLTLFVFNALLLAILNGKKDIRRYVIVNITGSLVSLVVTGFLARVWSLYGALVALATNQSIVFIVTFAMCLKTDWFRLQNLIGNFDRSIARNLAKFVLMALTTAAVGPTSQIIVRNHIATTLGWTTAGHWQAVTKISEMYLLLVTSTLGIYYLPRLSEIRDNRELKQEIIQGYKLILPLAVLGAGTIYLLRDWIVLTLFSPDFSPMKGLFAWQLAGDVVKIGSWLLAYVMLGRTMVRTFIITEVLFTVTWIGMVYYLTDIYGVQGVLMAYFSNYVLYWMVMFILVWRQCR</sequence>
<evidence type="ECO:0000313" key="8">
    <source>
        <dbReference type="Proteomes" id="UP000006695"/>
    </source>
</evidence>
<dbReference type="InterPro" id="IPR044550">
    <property type="entry name" value="WzxE"/>
</dbReference>
<keyword evidence="5 6" id="KW-0472">Membrane</keyword>
<keyword evidence="4 6" id="KW-1133">Transmembrane helix</keyword>
<dbReference type="InterPro" id="IPR002797">
    <property type="entry name" value="Polysacc_synth"/>
</dbReference>
<dbReference type="OrthoDB" id="9769862at2"/>
<keyword evidence="3 6" id="KW-0812">Transmembrane</keyword>
<dbReference type="RefSeq" id="WP_011940014.1">
    <property type="nucleotide sequence ID" value="NC_009483.1"/>
</dbReference>
<evidence type="ECO:0000256" key="6">
    <source>
        <dbReference type="SAM" id="Phobius"/>
    </source>
</evidence>
<evidence type="ECO:0000256" key="3">
    <source>
        <dbReference type="ARBA" id="ARBA00022692"/>
    </source>
</evidence>
<dbReference type="KEGG" id="gur:Gura_3189"/>
<accession>A5G6D2</accession>
<feature type="transmembrane region" description="Helical" evidence="6">
    <location>
        <begin position="46"/>
        <end position="67"/>
    </location>
</feature>
<dbReference type="Pfam" id="PF01943">
    <property type="entry name" value="Polysacc_synt"/>
    <property type="match status" value="1"/>
</dbReference>
<dbReference type="EMBL" id="CP000698">
    <property type="protein sequence ID" value="ABQ27350.1"/>
    <property type="molecule type" value="Genomic_DNA"/>
</dbReference>
<dbReference type="AlphaFoldDB" id="A5G6D2"/>
<organism evidence="7 8">
    <name type="scientific">Geotalea uraniireducens (strain Rf4)</name>
    <name type="common">Geobacter uraniireducens</name>
    <dbReference type="NCBI Taxonomy" id="351605"/>
    <lineage>
        <taxon>Bacteria</taxon>
        <taxon>Pseudomonadati</taxon>
        <taxon>Thermodesulfobacteriota</taxon>
        <taxon>Desulfuromonadia</taxon>
        <taxon>Geobacterales</taxon>
        <taxon>Geobacteraceae</taxon>
        <taxon>Geotalea</taxon>
    </lineage>
</organism>
<feature type="transmembrane region" description="Helical" evidence="6">
    <location>
        <begin position="297"/>
        <end position="314"/>
    </location>
</feature>
<proteinExistence type="predicted"/>
<feature type="transmembrane region" description="Helical" evidence="6">
    <location>
        <begin position="79"/>
        <end position="102"/>
    </location>
</feature>
<dbReference type="GO" id="GO:0009246">
    <property type="term" value="P:enterobacterial common antigen biosynthetic process"/>
    <property type="evidence" value="ECO:0007669"/>
    <property type="project" value="InterPro"/>
</dbReference>
<keyword evidence="8" id="KW-1185">Reference proteome</keyword>
<feature type="transmembrane region" description="Helical" evidence="6">
    <location>
        <begin position="114"/>
        <end position="136"/>
    </location>
</feature>
<evidence type="ECO:0000256" key="5">
    <source>
        <dbReference type="ARBA" id="ARBA00023136"/>
    </source>
</evidence>
<feature type="transmembrane region" description="Helical" evidence="6">
    <location>
        <begin position="334"/>
        <end position="355"/>
    </location>
</feature>
<dbReference type="PANTHER" id="PTHR30250">
    <property type="entry name" value="PST FAMILY PREDICTED COLANIC ACID TRANSPORTER"/>
    <property type="match status" value="1"/>
</dbReference>
<keyword evidence="2" id="KW-1003">Cell membrane</keyword>